<protein>
    <submittedName>
        <fullName evidence="1">Uncharacterized protein</fullName>
    </submittedName>
</protein>
<name>A0A284VL84_9EURY</name>
<accession>A0A284VL84</accession>
<evidence type="ECO:0000313" key="1">
    <source>
        <dbReference type="EMBL" id="SNQ60040.1"/>
    </source>
</evidence>
<reference evidence="2" key="1">
    <citation type="submission" date="2017-06" db="EMBL/GenBank/DDBJ databases">
        <authorList>
            <person name="Cremers G."/>
        </authorList>
    </citation>
    <scope>NUCLEOTIDE SEQUENCE [LARGE SCALE GENOMIC DNA]</scope>
</reference>
<evidence type="ECO:0000313" key="2">
    <source>
        <dbReference type="Proteomes" id="UP000218615"/>
    </source>
</evidence>
<dbReference type="Proteomes" id="UP000218615">
    <property type="component" value="Unassembled WGS sequence"/>
</dbReference>
<keyword evidence="2" id="KW-1185">Reference proteome</keyword>
<dbReference type="EMBL" id="FZMP01000060">
    <property type="protein sequence ID" value="SNQ60040.1"/>
    <property type="molecule type" value="Genomic_DNA"/>
</dbReference>
<dbReference type="AlphaFoldDB" id="A0A284VL84"/>
<sequence length="194" mass="21374">MLSRNSRIVIGAIIALLLIVTVYVVAQPRVIQNQDMNFMDTETAKSGASNTETHTGSDGKILPTAVATTQPAASDPPAQEQQSKAENTNAIKIIAYKIAAYGDSPSAGFNFGKSSIDRYCIYKLQETNKTLSVQKHAEYWMDYIATYLEGMHNISEFEQRYNLTQSSCVERLTANINNGSKPVENAEKMLVTVK</sequence>
<dbReference type="RefSeq" id="WP_143311644.1">
    <property type="nucleotide sequence ID" value="NZ_FZMP01000060.1"/>
</dbReference>
<gene>
    <name evidence="1" type="ORF">MNV_1520004</name>
</gene>
<proteinExistence type="predicted"/>
<organism evidence="1 2">
    <name type="scientific">Candidatus Methanoperedens nitratireducens</name>
    <dbReference type="NCBI Taxonomy" id="1392998"/>
    <lineage>
        <taxon>Archaea</taxon>
        <taxon>Methanobacteriati</taxon>
        <taxon>Methanobacteriota</taxon>
        <taxon>Stenosarchaea group</taxon>
        <taxon>Methanomicrobia</taxon>
        <taxon>Methanosarcinales</taxon>
        <taxon>ANME-2 cluster</taxon>
        <taxon>Candidatus Methanoperedentaceae</taxon>
        <taxon>Candidatus Methanoperedens</taxon>
    </lineage>
</organism>